<feature type="binding site" evidence="3">
    <location>
        <position position="55"/>
    </location>
    <ligand>
        <name>Mg(2+)</name>
        <dbReference type="ChEBI" id="CHEBI:18420"/>
        <label>1</label>
    </ligand>
</feature>
<sequence>MNLLERLQGGIFGVATGDALGVPVEFNSRSYLTQNPVKGMMGYMCWNQPPGTWSDDSSLTLCLTESLSNGYDIENIGKTFVKWYKEGYWGAHHKVFDIGGTTRHTLDRIVKGESAYFSGNIFEEDNGNGSLMRTLPLVYFLKDVEKIEDRYQIIKDVSAITHAHFRSVFACFIYVEFGLLLLNGTEKFQAYKEVKKIVNLFSETHEFNTNETDLFEKILQNDIFEYRNEEIRASGYVLHSLEASLWCFLTTDSYQECVLKAVNLGEDTDTTAAIAGGLAGLYYGFNTIPETWKFQLARYDDIQNLIDRFHKSII</sequence>
<dbReference type="AlphaFoldDB" id="A9DQW7"/>
<dbReference type="Pfam" id="PF03747">
    <property type="entry name" value="ADP_ribosyl_GH"/>
    <property type="match status" value="1"/>
</dbReference>
<comment type="cofactor">
    <cofactor evidence="3">
        <name>Mg(2+)</name>
        <dbReference type="ChEBI" id="CHEBI:18420"/>
    </cofactor>
    <text evidence="3">Binds 2 magnesium ions per subunit.</text>
</comment>
<dbReference type="GO" id="GO:0016787">
    <property type="term" value="F:hydrolase activity"/>
    <property type="evidence" value="ECO:0007669"/>
    <property type="project" value="UniProtKB-KW"/>
</dbReference>
<feature type="binding site" evidence="3">
    <location>
        <position position="267"/>
    </location>
    <ligand>
        <name>Mg(2+)</name>
        <dbReference type="ChEBI" id="CHEBI:18420"/>
        <label>1</label>
    </ligand>
</feature>
<dbReference type="InterPro" id="IPR050792">
    <property type="entry name" value="ADP-ribosylglycohydrolase"/>
</dbReference>
<accession>A9DQW7</accession>
<dbReference type="PANTHER" id="PTHR16222:SF24">
    <property type="entry name" value="ADP-RIBOSYLHYDROLASE ARH3"/>
    <property type="match status" value="1"/>
</dbReference>
<evidence type="ECO:0000313" key="5">
    <source>
        <dbReference type="Proteomes" id="UP000002945"/>
    </source>
</evidence>
<dbReference type="GO" id="GO:0046872">
    <property type="term" value="F:metal ion binding"/>
    <property type="evidence" value="ECO:0007669"/>
    <property type="project" value="UniProtKB-KW"/>
</dbReference>
<dbReference type="SUPFAM" id="SSF101478">
    <property type="entry name" value="ADP-ribosylglycohydrolase"/>
    <property type="match status" value="1"/>
</dbReference>
<evidence type="ECO:0000256" key="2">
    <source>
        <dbReference type="ARBA" id="ARBA00022801"/>
    </source>
</evidence>
<proteinExistence type="inferred from homology"/>
<evidence type="ECO:0000313" key="4">
    <source>
        <dbReference type="EMBL" id="EDP96706.1"/>
    </source>
</evidence>
<keyword evidence="3" id="KW-0479">Metal-binding</keyword>
<dbReference type="STRING" id="391587.KAOT1_16123"/>
<dbReference type="Gene3D" id="1.10.4080.10">
    <property type="entry name" value="ADP-ribosylation/Crystallin J1"/>
    <property type="match status" value="1"/>
</dbReference>
<comment type="similarity">
    <text evidence="1">Belongs to the ADP-ribosylglycohydrolase family.</text>
</comment>
<name>A9DQW7_9FLAO</name>
<comment type="caution">
    <text evidence="4">The sequence shown here is derived from an EMBL/GenBank/DDBJ whole genome shotgun (WGS) entry which is preliminary data.</text>
</comment>
<dbReference type="EMBL" id="ABIB01000003">
    <property type="protein sequence ID" value="EDP96706.1"/>
    <property type="molecule type" value="Genomic_DNA"/>
</dbReference>
<feature type="binding site" evidence="3">
    <location>
        <position position="56"/>
    </location>
    <ligand>
        <name>Mg(2+)</name>
        <dbReference type="ChEBI" id="CHEBI:18420"/>
        <label>1</label>
    </ligand>
</feature>
<dbReference type="PANTHER" id="PTHR16222">
    <property type="entry name" value="ADP-RIBOSYLGLYCOHYDROLASE"/>
    <property type="match status" value="1"/>
</dbReference>
<keyword evidence="2" id="KW-0378">Hydrolase</keyword>
<gene>
    <name evidence="4" type="ORF">KAOT1_16123</name>
</gene>
<feature type="binding site" evidence="3">
    <location>
        <position position="54"/>
    </location>
    <ligand>
        <name>Mg(2+)</name>
        <dbReference type="ChEBI" id="CHEBI:18420"/>
        <label>1</label>
    </ligand>
</feature>
<feature type="binding site" evidence="3">
    <location>
        <position position="269"/>
    </location>
    <ligand>
        <name>Mg(2+)</name>
        <dbReference type="ChEBI" id="CHEBI:18420"/>
        <label>1</label>
    </ligand>
</feature>
<dbReference type="OrthoDB" id="9798107at2"/>
<dbReference type="RefSeq" id="WP_007095760.1">
    <property type="nucleotide sequence ID" value="NZ_CP142125.1"/>
</dbReference>
<evidence type="ECO:0000256" key="3">
    <source>
        <dbReference type="PIRSR" id="PIRSR605502-1"/>
    </source>
</evidence>
<dbReference type="Proteomes" id="UP000002945">
    <property type="component" value="Unassembled WGS sequence"/>
</dbReference>
<protein>
    <recommendedName>
        <fullName evidence="6">ADP-ribosylglycohydrolase</fullName>
    </recommendedName>
</protein>
<dbReference type="InterPro" id="IPR005502">
    <property type="entry name" value="Ribosyl_crysJ1"/>
</dbReference>
<reference evidence="4 5" key="1">
    <citation type="journal article" date="2011" name="J. Bacteriol.">
        <title>Genome sequence of the algicidal bacterium Kordia algicida OT-1.</title>
        <authorList>
            <person name="Lee H.S."/>
            <person name="Kang S.G."/>
            <person name="Kwon K.K."/>
            <person name="Lee J.H."/>
            <person name="Kim S.J."/>
        </authorList>
    </citation>
    <scope>NUCLEOTIDE SEQUENCE [LARGE SCALE GENOMIC DNA]</scope>
    <source>
        <strain evidence="4 5">OT-1</strain>
    </source>
</reference>
<feature type="binding site" evidence="3">
    <location>
        <position position="270"/>
    </location>
    <ligand>
        <name>Mg(2+)</name>
        <dbReference type="ChEBI" id="CHEBI:18420"/>
        <label>1</label>
    </ligand>
</feature>
<keyword evidence="3" id="KW-0460">Magnesium</keyword>
<dbReference type="InterPro" id="IPR036705">
    <property type="entry name" value="Ribosyl_crysJ1_sf"/>
</dbReference>
<dbReference type="eggNOG" id="COG1397">
    <property type="taxonomic scope" value="Bacteria"/>
</dbReference>
<evidence type="ECO:0008006" key="6">
    <source>
        <dbReference type="Google" id="ProtNLM"/>
    </source>
</evidence>
<organism evidence="4 5">
    <name type="scientific">Kordia algicida OT-1</name>
    <dbReference type="NCBI Taxonomy" id="391587"/>
    <lineage>
        <taxon>Bacteria</taxon>
        <taxon>Pseudomonadati</taxon>
        <taxon>Bacteroidota</taxon>
        <taxon>Flavobacteriia</taxon>
        <taxon>Flavobacteriales</taxon>
        <taxon>Flavobacteriaceae</taxon>
        <taxon>Kordia</taxon>
    </lineage>
</organism>
<keyword evidence="5" id="KW-1185">Reference proteome</keyword>
<evidence type="ECO:0000256" key="1">
    <source>
        <dbReference type="ARBA" id="ARBA00010702"/>
    </source>
</evidence>
<dbReference type="HOGENOM" id="CLU_024566_8_1_10"/>